<reference evidence="6 7" key="1">
    <citation type="journal article" date="2020" name="Nat. Commun.">
        <title>Genome of Tripterygium wilfordii and identification of cytochrome P450 involved in triptolide biosynthesis.</title>
        <authorList>
            <person name="Tu L."/>
            <person name="Su P."/>
            <person name="Zhang Z."/>
            <person name="Gao L."/>
            <person name="Wang J."/>
            <person name="Hu T."/>
            <person name="Zhou J."/>
            <person name="Zhang Y."/>
            <person name="Zhao Y."/>
            <person name="Liu Y."/>
            <person name="Song Y."/>
            <person name="Tong Y."/>
            <person name="Lu Y."/>
            <person name="Yang J."/>
            <person name="Xu C."/>
            <person name="Jia M."/>
            <person name="Peters R.J."/>
            <person name="Huang L."/>
            <person name="Gao W."/>
        </authorList>
    </citation>
    <scope>NUCLEOTIDE SEQUENCE [LARGE SCALE GENOMIC DNA]</scope>
    <source>
        <strain evidence="7">cv. XIE 37</strain>
        <tissue evidence="6">Leaf</tissue>
    </source>
</reference>
<dbReference type="GO" id="GO:0005886">
    <property type="term" value="C:plasma membrane"/>
    <property type="evidence" value="ECO:0007669"/>
    <property type="project" value="TreeGrafter"/>
</dbReference>
<evidence type="ECO:0000256" key="1">
    <source>
        <dbReference type="ARBA" id="ARBA00004167"/>
    </source>
</evidence>
<comment type="subcellular location">
    <subcellularLocation>
        <location evidence="1">Membrane</location>
        <topology evidence="1">Single-pass membrane protein</topology>
    </subcellularLocation>
</comment>
<dbReference type="Proteomes" id="UP000593562">
    <property type="component" value="Unassembled WGS sequence"/>
</dbReference>
<keyword evidence="2" id="KW-0812">Transmembrane</keyword>
<dbReference type="InterPro" id="IPR004864">
    <property type="entry name" value="LEA_2"/>
</dbReference>
<evidence type="ECO:0000256" key="2">
    <source>
        <dbReference type="ARBA" id="ARBA00022692"/>
    </source>
</evidence>
<evidence type="ECO:0000256" key="3">
    <source>
        <dbReference type="ARBA" id="ARBA00022989"/>
    </source>
</evidence>
<evidence type="ECO:0000313" key="7">
    <source>
        <dbReference type="Proteomes" id="UP000593562"/>
    </source>
</evidence>
<evidence type="ECO:0000259" key="5">
    <source>
        <dbReference type="Pfam" id="PF03168"/>
    </source>
</evidence>
<name>A0A7J7C140_TRIWF</name>
<proteinExistence type="predicted"/>
<dbReference type="InterPro" id="IPR044839">
    <property type="entry name" value="NDR1-like"/>
</dbReference>
<dbReference type="Pfam" id="PF03168">
    <property type="entry name" value="LEA_2"/>
    <property type="match status" value="1"/>
</dbReference>
<dbReference type="OrthoDB" id="669838at2759"/>
<keyword evidence="7" id="KW-1185">Reference proteome</keyword>
<evidence type="ECO:0000256" key="4">
    <source>
        <dbReference type="ARBA" id="ARBA00023136"/>
    </source>
</evidence>
<keyword evidence="4" id="KW-0472">Membrane</keyword>
<dbReference type="PANTHER" id="PTHR31234:SF39">
    <property type="entry name" value="HARPIN-INDUCED PROTEIN 1 CONTAINING PROTEIN, EXPRESSED"/>
    <property type="match status" value="1"/>
</dbReference>
<dbReference type="AlphaFoldDB" id="A0A7J7C140"/>
<sequence length="177" mass="20159">MARVILALVVILGLAVLITWLAIKPKKLDYTIEDASVHYYNLHNNHLNGSFDFLIRAHNPNGKLSINYDSIEVLLAYDDQTIAFNTLEPFHQPHKNVTRLRANLVAQDIALSQGAARDMRLDKASGEVELYVKFKARIKFKVGVFKLRHQTLKVSCSPVLHFSNSSTFERTYCHTNH</sequence>
<organism evidence="6 7">
    <name type="scientific">Tripterygium wilfordii</name>
    <name type="common">Thunder God vine</name>
    <dbReference type="NCBI Taxonomy" id="458696"/>
    <lineage>
        <taxon>Eukaryota</taxon>
        <taxon>Viridiplantae</taxon>
        <taxon>Streptophyta</taxon>
        <taxon>Embryophyta</taxon>
        <taxon>Tracheophyta</taxon>
        <taxon>Spermatophyta</taxon>
        <taxon>Magnoliopsida</taxon>
        <taxon>eudicotyledons</taxon>
        <taxon>Gunneridae</taxon>
        <taxon>Pentapetalae</taxon>
        <taxon>rosids</taxon>
        <taxon>fabids</taxon>
        <taxon>Celastrales</taxon>
        <taxon>Celastraceae</taxon>
        <taxon>Tripterygium</taxon>
    </lineage>
</organism>
<keyword evidence="3" id="KW-1133">Transmembrane helix</keyword>
<evidence type="ECO:0000313" key="6">
    <source>
        <dbReference type="EMBL" id="KAF5727486.1"/>
    </source>
</evidence>
<feature type="domain" description="Late embryogenesis abundant protein LEA-2 subgroup" evidence="5">
    <location>
        <begin position="55"/>
        <end position="156"/>
    </location>
</feature>
<accession>A0A7J7C140</accession>
<gene>
    <name evidence="6" type="ORF">HS088_TW22G01179</name>
</gene>
<comment type="caution">
    <text evidence="6">The sequence shown here is derived from an EMBL/GenBank/DDBJ whole genome shotgun (WGS) entry which is preliminary data.</text>
</comment>
<dbReference type="FunCoup" id="A0A7J7C140">
    <property type="interactions" value="6"/>
</dbReference>
<protein>
    <recommendedName>
        <fullName evidence="5">Late embryogenesis abundant protein LEA-2 subgroup domain-containing protein</fullName>
    </recommendedName>
</protein>
<dbReference type="PANTHER" id="PTHR31234">
    <property type="entry name" value="LATE EMBRYOGENESIS ABUNDANT (LEA) HYDROXYPROLINE-RICH GLYCOPROTEIN FAMILY"/>
    <property type="match status" value="1"/>
</dbReference>
<dbReference type="EMBL" id="JAAARO010000022">
    <property type="protein sequence ID" value="KAF5727486.1"/>
    <property type="molecule type" value="Genomic_DNA"/>
</dbReference>
<dbReference type="InParanoid" id="A0A7J7C140"/>
<dbReference type="GO" id="GO:0098542">
    <property type="term" value="P:defense response to other organism"/>
    <property type="evidence" value="ECO:0007669"/>
    <property type="project" value="InterPro"/>
</dbReference>